<dbReference type="Proteomes" id="UP000176593">
    <property type="component" value="Unassembled WGS sequence"/>
</dbReference>
<sequence>MRYITDWHVHSKYSRACSKDLELPKIAEWCERKGINIVATGDWTHPKWFAHLEENLEEVREGIYRLRTSTGGKLLCRAVNKNKSSSLPSLNHSITQPLRRPTEFMFVTEISQIYKKGEQTRRVHNLVWSPSLETCKKVNQELTKRGFNLKSDGRPILGIDSEALYKLLREIDDRIIIIPAHAWTPWYAIFGSKSGFNSIEECFGSMSKYVYAIETGLSSDPQMNWQLSELDKVVFISNSDAHSPKNLAREANVFEFDAPPTYSDFVRALKEQDRNVFRYTIEFYPEEGKYHFDGCAADLFCCSPEESIKLGERCPKCKKKLTLGVHHRVEELSDRKFETVVDRKIPFKSIIPLAEILAEIYGVRSTTSKKIQLEYTKLTDQIDELTLLLDTPIKTIISISSEPTLGEAIRRMRIGEVFKQPGYDGIYGRITLFGEFGPKKLNQEKLI</sequence>
<dbReference type="PANTHER" id="PTHR40084">
    <property type="entry name" value="PHOSPHOHYDROLASE, PHP FAMILY"/>
    <property type="match status" value="1"/>
</dbReference>
<proteinExistence type="predicted"/>
<dbReference type="SUPFAM" id="SSF89550">
    <property type="entry name" value="PHP domain-like"/>
    <property type="match status" value="1"/>
</dbReference>
<dbReference type="AlphaFoldDB" id="A0A1F7V881"/>
<reference evidence="1 2" key="1">
    <citation type="journal article" date="2016" name="Nat. Commun.">
        <title>Thousands of microbial genomes shed light on interconnected biogeochemical processes in an aquifer system.</title>
        <authorList>
            <person name="Anantharaman K."/>
            <person name="Brown C.T."/>
            <person name="Hug L.A."/>
            <person name="Sharon I."/>
            <person name="Castelle C.J."/>
            <person name="Probst A.J."/>
            <person name="Thomas B.C."/>
            <person name="Singh A."/>
            <person name="Wilkins M.J."/>
            <person name="Karaoz U."/>
            <person name="Brodie E.L."/>
            <person name="Williams K.H."/>
            <person name="Hubbard S.S."/>
            <person name="Banfield J.F."/>
        </authorList>
    </citation>
    <scope>NUCLEOTIDE SEQUENCE [LARGE SCALE GENOMIC DNA]</scope>
</reference>
<dbReference type="PANTHER" id="PTHR40084:SF1">
    <property type="entry name" value="PHOSPHOTRANSFERASE"/>
    <property type="match status" value="1"/>
</dbReference>
<evidence type="ECO:0000313" key="2">
    <source>
        <dbReference type="Proteomes" id="UP000176593"/>
    </source>
</evidence>
<dbReference type="EMBL" id="MGEQ01000010">
    <property type="protein sequence ID" value="OGL86297.1"/>
    <property type="molecule type" value="Genomic_DNA"/>
</dbReference>
<protein>
    <recommendedName>
        <fullName evidence="3">DNA helicase UvrD</fullName>
    </recommendedName>
</protein>
<gene>
    <name evidence="1" type="ORF">A3I41_01905</name>
</gene>
<name>A0A1F7V881_9BACT</name>
<comment type="caution">
    <text evidence="1">The sequence shown here is derived from an EMBL/GenBank/DDBJ whole genome shotgun (WGS) entry which is preliminary data.</text>
</comment>
<accession>A0A1F7V881</accession>
<organism evidence="1 2">
    <name type="scientific">Candidatus Uhrbacteria bacterium RIFCSPLOWO2_02_FULL_48_18</name>
    <dbReference type="NCBI Taxonomy" id="1802408"/>
    <lineage>
        <taxon>Bacteria</taxon>
        <taxon>Candidatus Uhriibacteriota</taxon>
    </lineage>
</organism>
<dbReference type="InterPro" id="IPR016195">
    <property type="entry name" value="Pol/histidinol_Pase-like"/>
</dbReference>
<dbReference type="CDD" id="cd19067">
    <property type="entry name" value="PfuEndoQ-like"/>
    <property type="match status" value="1"/>
</dbReference>
<dbReference type="Gene3D" id="3.20.20.140">
    <property type="entry name" value="Metal-dependent hydrolases"/>
    <property type="match status" value="1"/>
</dbReference>
<evidence type="ECO:0000313" key="1">
    <source>
        <dbReference type="EMBL" id="OGL86297.1"/>
    </source>
</evidence>
<evidence type="ECO:0008006" key="3">
    <source>
        <dbReference type="Google" id="ProtNLM"/>
    </source>
</evidence>